<protein>
    <submittedName>
        <fullName evidence="1">Uncharacterized protein</fullName>
    </submittedName>
</protein>
<proteinExistence type="predicted"/>
<dbReference type="Proteomes" id="UP000002280">
    <property type="component" value="Chromosome 2"/>
</dbReference>
<dbReference type="PANTHER" id="PTHR19446">
    <property type="entry name" value="REVERSE TRANSCRIPTASES"/>
    <property type="match status" value="1"/>
</dbReference>
<dbReference type="GeneTree" id="ENSGT00940000153064"/>
<reference evidence="1" key="2">
    <citation type="submission" date="2025-08" db="UniProtKB">
        <authorList>
            <consortium name="Ensembl"/>
        </authorList>
    </citation>
    <scope>IDENTIFICATION</scope>
</reference>
<dbReference type="Bgee" id="ENSMODG00000041213">
    <property type="expression patterns" value="Expressed in skeleton of lower jaw and 10 other cell types or tissues"/>
</dbReference>
<dbReference type="InParanoid" id="A0A5F8G3T2"/>
<keyword evidence="2" id="KW-1185">Reference proteome</keyword>
<dbReference type="AlphaFoldDB" id="A0A5F8G3T2"/>
<evidence type="ECO:0000313" key="2">
    <source>
        <dbReference type="Proteomes" id="UP000002280"/>
    </source>
</evidence>
<dbReference type="Ensembl" id="ENSMODT00000076382.1">
    <property type="protein sequence ID" value="ENSMODP00000042138.1"/>
    <property type="gene ID" value="ENSMODG00000041213.1"/>
</dbReference>
<reference evidence="1" key="3">
    <citation type="submission" date="2025-09" db="UniProtKB">
        <authorList>
            <consortium name="Ensembl"/>
        </authorList>
    </citation>
    <scope>IDENTIFICATION</scope>
</reference>
<sequence>KKKKKKKQKEGKNAKEGGLVVLDLKLHYKAVVIKTIWYCLRDRKEDQWNRLGVNNLSKTVYDKPKDPSFWEKNPLFDKNCWENWKTVWKRLGIDQHLTPYTKINSKWVNDLNIKKETISKLGEHRIVYLLGPLGRERF</sequence>
<organism evidence="1 2">
    <name type="scientific">Monodelphis domestica</name>
    <name type="common">Gray short-tailed opossum</name>
    <dbReference type="NCBI Taxonomy" id="13616"/>
    <lineage>
        <taxon>Eukaryota</taxon>
        <taxon>Metazoa</taxon>
        <taxon>Chordata</taxon>
        <taxon>Craniata</taxon>
        <taxon>Vertebrata</taxon>
        <taxon>Euteleostomi</taxon>
        <taxon>Mammalia</taxon>
        <taxon>Metatheria</taxon>
        <taxon>Didelphimorphia</taxon>
        <taxon>Didelphidae</taxon>
        <taxon>Monodelphis</taxon>
    </lineage>
</organism>
<accession>A0A5F8G3T2</accession>
<name>A0A5F8G3T2_MONDO</name>
<dbReference type="OMA" id="EWYYLAG"/>
<reference evidence="1 2" key="1">
    <citation type="journal article" date="2007" name="Nature">
        <title>Genome of the marsupial Monodelphis domestica reveals innovation in non-coding sequences.</title>
        <authorList>
            <person name="Mikkelsen T.S."/>
            <person name="Wakefield M.J."/>
            <person name="Aken B."/>
            <person name="Amemiya C.T."/>
            <person name="Chang J.L."/>
            <person name="Duke S."/>
            <person name="Garber M."/>
            <person name="Gentles A.J."/>
            <person name="Goodstadt L."/>
            <person name="Heger A."/>
            <person name="Jurka J."/>
            <person name="Kamal M."/>
            <person name="Mauceli E."/>
            <person name="Searle S.M."/>
            <person name="Sharpe T."/>
            <person name="Baker M.L."/>
            <person name="Batzer M.A."/>
            <person name="Benos P.V."/>
            <person name="Belov K."/>
            <person name="Clamp M."/>
            <person name="Cook A."/>
            <person name="Cuff J."/>
            <person name="Das R."/>
            <person name="Davidow L."/>
            <person name="Deakin J.E."/>
            <person name="Fazzari M.J."/>
            <person name="Glass J.L."/>
            <person name="Grabherr M."/>
            <person name="Greally J.M."/>
            <person name="Gu W."/>
            <person name="Hore T.A."/>
            <person name="Huttley G.A."/>
            <person name="Kleber M."/>
            <person name="Jirtle R.L."/>
            <person name="Koina E."/>
            <person name="Lee J.T."/>
            <person name="Mahony S."/>
            <person name="Marra M.A."/>
            <person name="Miller R.D."/>
            <person name="Nicholls R.D."/>
            <person name="Oda M."/>
            <person name="Papenfuss A.T."/>
            <person name="Parra Z.E."/>
            <person name="Pollock D.D."/>
            <person name="Ray D.A."/>
            <person name="Schein J.E."/>
            <person name="Speed T.P."/>
            <person name="Thompson K."/>
            <person name="VandeBerg J.L."/>
            <person name="Wade C.M."/>
            <person name="Walker J.A."/>
            <person name="Waters P.D."/>
            <person name="Webber C."/>
            <person name="Weidman J.R."/>
            <person name="Xie X."/>
            <person name="Zody M.C."/>
            <person name="Baldwin J."/>
            <person name="Abdouelleil A."/>
            <person name="Abdulkadir J."/>
            <person name="Abebe A."/>
            <person name="Abera B."/>
            <person name="Abreu J."/>
            <person name="Acer S.C."/>
            <person name="Aftuck L."/>
            <person name="Alexander A."/>
            <person name="An P."/>
            <person name="Anderson E."/>
            <person name="Anderson S."/>
            <person name="Arachi H."/>
            <person name="Azer M."/>
            <person name="Bachantsang P."/>
            <person name="Barry A."/>
            <person name="Bayul T."/>
            <person name="Berlin A."/>
            <person name="Bessette D."/>
            <person name="Bloom T."/>
            <person name="Bloom T."/>
            <person name="Boguslavskiy L."/>
            <person name="Bonnet C."/>
            <person name="Boukhgalter B."/>
            <person name="Bourzgui I."/>
            <person name="Brown A."/>
            <person name="Cahill P."/>
            <person name="Channer S."/>
            <person name="Cheshatsang Y."/>
            <person name="Chuda L."/>
            <person name="Citroen M."/>
            <person name="Collymore A."/>
            <person name="Cooke P."/>
            <person name="Costello M."/>
            <person name="D'Aco K."/>
            <person name="Daza R."/>
            <person name="De Haan G."/>
            <person name="DeGray S."/>
            <person name="DeMaso C."/>
            <person name="Dhargay N."/>
            <person name="Dooley K."/>
            <person name="Dooley E."/>
            <person name="Doricent M."/>
            <person name="Dorje P."/>
            <person name="Dorjee K."/>
            <person name="Dupes A."/>
            <person name="Elong R."/>
            <person name="Falk J."/>
            <person name="Farina A."/>
            <person name="Faro S."/>
            <person name="Ferguson D."/>
            <person name="Fisher S."/>
            <person name="Foley C.D."/>
            <person name="Franke A."/>
            <person name="Friedrich D."/>
            <person name="Gadbois L."/>
            <person name="Gearin G."/>
            <person name="Gearin C.R."/>
            <person name="Giannoukos G."/>
            <person name="Goode T."/>
            <person name="Graham J."/>
            <person name="Grandbois E."/>
            <person name="Grewal S."/>
            <person name="Gyaltsen K."/>
            <person name="Hafez N."/>
            <person name="Hagos B."/>
            <person name="Hall J."/>
            <person name="Henson C."/>
            <person name="Hollinger A."/>
            <person name="Honan T."/>
            <person name="Huard M.D."/>
            <person name="Hughes L."/>
            <person name="Hurhula B."/>
            <person name="Husby M.E."/>
            <person name="Kamat A."/>
            <person name="Kanga B."/>
            <person name="Kashin S."/>
            <person name="Khazanovich D."/>
            <person name="Kisner P."/>
            <person name="Lance K."/>
            <person name="Lara M."/>
            <person name="Lee W."/>
            <person name="Lennon N."/>
            <person name="Letendre F."/>
            <person name="LeVine R."/>
            <person name="Lipovsky A."/>
            <person name="Liu X."/>
            <person name="Liu J."/>
            <person name="Liu S."/>
            <person name="Lokyitsang T."/>
            <person name="Lokyitsang Y."/>
            <person name="Lubonja R."/>
            <person name="Lui A."/>
            <person name="MacDonald P."/>
            <person name="Magnisalis V."/>
            <person name="Maru K."/>
            <person name="Matthews C."/>
            <person name="McCusker W."/>
            <person name="McDonough S."/>
            <person name="Mehta T."/>
            <person name="Meldrim J."/>
            <person name="Meneus L."/>
            <person name="Mihai O."/>
            <person name="Mihalev A."/>
            <person name="Mihova T."/>
            <person name="Mittelman R."/>
            <person name="Mlenga V."/>
            <person name="Montmayeur A."/>
            <person name="Mulrain L."/>
            <person name="Navidi A."/>
            <person name="Naylor J."/>
            <person name="Negash T."/>
            <person name="Nguyen T."/>
            <person name="Nguyen N."/>
            <person name="Nicol R."/>
            <person name="Norbu C."/>
            <person name="Norbu N."/>
            <person name="Novod N."/>
            <person name="O'Neill B."/>
            <person name="Osman S."/>
            <person name="Markiewicz E."/>
            <person name="Oyono O.L."/>
            <person name="Patti C."/>
            <person name="Phunkhang P."/>
            <person name="Pierre F."/>
            <person name="Priest M."/>
            <person name="Raghuraman S."/>
            <person name="Rege F."/>
            <person name="Reyes R."/>
            <person name="Rise C."/>
            <person name="Rogov P."/>
            <person name="Ross K."/>
            <person name="Ryan E."/>
            <person name="Settipalli S."/>
            <person name="Shea T."/>
            <person name="Sherpa N."/>
            <person name="Shi L."/>
            <person name="Shih D."/>
            <person name="Sparrow T."/>
            <person name="Spaulding J."/>
            <person name="Stalker J."/>
            <person name="Stange-Thomann N."/>
            <person name="Stavropoulos S."/>
            <person name="Stone C."/>
            <person name="Strader C."/>
            <person name="Tesfaye S."/>
            <person name="Thomson T."/>
            <person name="Thoulutsang Y."/>
            <person name="Thoulutsang D."/>
            <person name="Topham K."/>
            <person name="Topping I."/>
            <person name="Tsamla T."/>
            <person name="Vassiliev H."/>
            <person name="Vo A."/>
            <person name="Wangchuk T."/>
            <person name="Wangdi T."/>
            <person name="Weiand M."/>
            <person name="Wilkinson J."/>
            <person name="Wilson A."/>
            <person name="Yadav S."/>
            <person name="Young G."/>
            <person name="Yu Q."/>
            <person name="Zembek L."/>
            <person name="Zhong D."/>
            <person name="Zimmer A."/>
            <person name="Zwirko Z."/>
            <person name="Jaffe D.B."/>
            <person name="Alvarez P."/>
            <person name="Brockman W."/>
            <person name="Butler J."/>
            <person name="Chin C."/>
            <person name="Gnerre S."/>
            <person name="MacCallum I."/>
            <person name="Graves J.A."/>
            <person name="Ponting C.P."/>
            <person name="Breen M."/>
            <person name="Samollow P.B."/>
            <person name="Lander E.S."/>
            <person name="Lindblad-Toh K."/>
        </authorList>
    </citation>
    <scope>NUCLEOTIDE SEQUENCE [LARGE SCALE GENOMIC DNA]</scope>
</reference>
<evidence type="ECO:0000313" key="1">
    <source>
        <dbReference type="Ensembl" id="ENSMODP00000042138.1"/>
    </source>
</evidence>